<gene>
    <name evidence="2" type="ORF">SAMN05720606_107106</name>
</gene>
<dbReference type="AlphaFoldDB" id="A0A1G5HMZ1"/>
<dbReference type="STRING" id="582692.SAMN05720606_107106"/>
<dbReference type="RefSeq" id="WP_244159292.1">
    <property type="nucleotide sequence ID" value="NZ_FMVM01000007.1"/>
</dbReference>
<sequence length="380" mass="43751">MSIKHRKTRKVHQPPILSLADQARKNGRQAGFDAGKEEGYLRGRANYIVNCAQEPLPFRQLHVLYVSSGKGFPYSPLDEAIMSTLQGMVAQVTLSDPRQPVSQVALETRPNLVLVLDGMDIPIEQIDAIRQAGIQTAIWLTDDPYYTDMTLEIVKHYDHVFTLELNCVELYRQHGCASVHYMPFAAFTNHYFPITTPSPLKRDVSFIGSAYWNRVYFFNPIMPQLMSHNTVFNGIWWDRLPDYTAYGEKIELGRWMSPQETNDVYNGTKIVINLHRSHEDDSVNNNQIKIPPASPNPRTFEIAASTTLQLTDARDDLARFYKPGVEIETYSSPQEMLEKVDYYLAHEKERREIALRGLERTLKDHTYDRRINELLSIIFP</sequence>
<evidence type="ECO:0000259" key="1">
    <source>
        <dbReference type="Pfam" id="PF13524"/>
    </source>
</evidence>
<keyword evidence="3" id="KW-1185">Reference proteome</keyword>
<dbReference type="Proteomes" id="UP000198538">
    <property type="component" value="Unassembled WGS sequence"/>
</dbReference>
<dbReference type="InterPro" id="IPR055259">
    <property type="entry name" value="YkvP/CgeB_Glyco_trans-like"/>
</dbReference>
<reference evidence="3" key="1">
    <citation type="submission" date="2016-10" db="EMBL/GenBank/DDBJ databases">
        <authorList>
            <person name="Varghese N."/>
            <person name="Submissions S."/>
        </authorList>
    </citation>
    <scope>NUCLEOTIDE SEQUENCE [LARGE SCALE GENOMIC DNA]</scope>
    <source>
        <strain evidence="3">BL9</strain>
    </source>
</reference>
<feature type="domain" description="Spore protein YkvP/CgeB glycosyl transferase-like" evidence="1">
    <location>
        <begin position="234"/>
        <end position="375"/>
    </location>
</feature>
<evidence type="ECO:0000313" key="2">
    <source>
        <dbReference type="EMBL" id="SCY65235.1"/>
    </source>
</evidence>
<organism evidence="2 3">
    <name type="scientific">Paenibacillus polysaccharolyticus</name>
    <dbReference type="NCBI Taxonomy" id="582692"/>
    <lineage>
        <taxon>Bacteria</taxon>
        <taxon>Bacillati</taxon>
        <taxon>Bacillota</taxon>
        <taxon>Bacilli</taxon>
        <taxon>Bacillales</taxon>
        <taxon>Paenibacillaceae</taxon>
        <taxon>Paenibacillus</taxon>
    </lineage>
</organism>
<dbReference type="Pfam" id="PF13524">
    <property type="entry name" value="Glyco_trans_1_2"/>
    <property type="match status" value="1"/>
</dbReference>
<proteinExistence type="predicted"/>
<accession>A0A1G5HMZ1</accession>
<evidence type="ECO:0000313" key="3">
    <source>
        <dbReference type="Proteomes" id="UP000198538"/>
    </source>
</evidence>
<protein>
    <submittedName>
        <fullName evidence="2">Spore maturation protein CgeB</fullName>
    </submittedName>
</protein>
<name>A0A1G5HMZ1_9BACL</name>
<dbReference type="EMBL" id="FMVM01000007">
    <property type="protein sequence ID" value="SCY65235.1"/>
    <property type="molecule type" value="Genomic_DNA"/>
</dbReference>